<sequence length="183" mass="20663">MFTNFKCALPLAIGIANQIIQSDISIENIQVALFLDSSRTISSEHQRNAVFSMFVSLAIALEYLHIPSNLFIFCDTGFQFFVKSSKYTLRKEHIQVALDAFSVFRKLSNFGDALSKIKNFNVSTAFVITDGLLYNLHDTKGYKGLLKDQEIKVNFLIMSLLQQDDLIQMQSYIGCPKVCLAQT</sequence>
<name>A2EIV1_TRIV3</name>
<proteinExistence type="predicted"/>
<dbReference type="Proteomes" id="UP000001542">
    <property type="component" value="Unassembled WGS sequence"/>
</dbReference>
<keyword evidence="2" id="KW-1185">Reference proteome</keyword>
<accession>A2EIV1</accession>
<dbReference type="VEuPathDB" id="TrichDB:TVAGG3_0539290"/>
<evidence type="ECO:0000313" key="2">
    <source>
        <dbReference type="Proteomes" id="UP000001542"/>
    </source>
</evidence>
<dbReference type="InParanoid" id="A2EIV1"/>
<reference evidence="1" key="2">
    <citation type="journal article" date="2007" name="Science">
        <title>Draft genome sequence of the sexually transmitted pathogen Trichomonas vaginalis.</title>
        <authorList>
            <person name="Carlton J.M."/>
            <person name="Hirt R.P."/>
            <person name="Silva J.C."/>
            <person name="Delcher A.L."/>
            <person name="Schatz M."/>
            <person name="Zhao Q."/>
            <person name="Wortman J.R."/>
            <person name="Bidwell S.L."/>
            <person name="Alsmark U.C.M."/>
            <person name="Besteiro S."/>
            <person name="Sicheritz-Ponten T."/>
            <person name="Noel C.J."/>
            <person name="Dacks J.B."/>
            <person name="Foster P.G."/>
            <person name="Simillion C."/>
            <person name="Van de Peer Y."/>
            <person name="Miranda-Saavedra D."/>
            <person name="Barton G.J."/>
            <person name="Westrop G.D."/>
            <person name="Mueller S."/>
            <person name="Dessi D."/>
            <person name="Fiori P.L."/>
            <person name="Ren Q."/>
            <person name="Paulsen I."/>
            <person name="Zhang H."/>
            <person name="Bastida-Corcuera F.D."/>
            <person name="Simoes-Barbosa A."/>
            <person name="Brown M.T."/>
            <person name="Hayes R.D."/>
            <person name="Mukherjee M."/>
            <person name="Okumura C.Y."/>
            <person name="Schneider R."/>
            <person name="Smith A.J."/>
            <person name="Vanacova S."/>
            <person name="Villalvazo M."/>
            <person name="Haas B.J."/>
            <person name="Pertea M."/>
            <person name="Feldblyum T.V."/>
            <person name="Utterback T.R."/>
            <person name="Shu C.L."/>
            <person name="Osoegawa K."/>
            <person name="de Jong P.J."/>
            <person name="Hrdy I."/>
            <person name="Horvathova L."/>
            <person name="Zubacova Z."/>
            <person name="Dolezal P."/>
            <person name="Malik S.B."/>
            <person name="Logsdon J.M. Jr."/>
            <person name="Henze K."/>
            <person name="Gupta A."/>
            <person name="Wang C.C."/>
            <person name="Dunne R.L."/>
            <person name="Upcroft J.A."/>
            <person name="Upcroft P."/>
            <person name="White O."/>
            <person name="Salzberg S.L."/>
            <person name="Tang P."/>
            <person name="Chiu C.-H."/>
            <person name="Lee Y.-S."/>
            <person name="Embley T.M."/>
            <person name="Coombs G.H."/>
            <person name="Mottram J.C."/>
            <person name="Tachezy J."/>
            <person name="Fraser-Liggett C.M."/>
            <person name="Johnson P.J."/>
        </authorList>
    </citation>
    <scope>NUCLEOTIDE SEQUENCE [LARGE SCALE GENOMIC DNA]</scope>
    <source>
        <strain evidence="1">G3</strain>
    </source>
</reference>
<dbReference type="EMBL" id="DS113400">
    <property type="protein sequence ID" value="EAY07435.1"/>
    <property type="molecule type" value="Genomic_DNA"/>
</dbReference>
<evidence type="ECO:0008006" key="3">
    <source>
        <dbReference type="Google" id="ProtNLM"/>
    </source>
</evidence>
<evidence type="ECO:0000313" key="1">
    <source>
        <dbReference type="EMBL" id="EAY07435.1"/>
    </source>
</evidence>
<organism evidence="1 2">
    <name type="scientific">Trichomonas vaginalis (strain ATCC PRA-98 / G3)</name>
    <dbReference type="NCBI Taxonomy" id="412133"/>
    <lineage>
        <taxon>Eukaryota</taxon>
        <taxon>Metamonada</taxon>
        <taxon>Parabasalia</taxon>
        <taxon>Trichomonadida</taxon>
        <taxon>Trichomonadidae</taxon>
        <taxon>Trichomonas</taxon>
    </lineage>
</organism>
<gene>
    <name evidence="1" type="ORF">TVAG_419770</name>
</gene>
<dbReference type="STRING" id="5722.A2EIV1"/>
<protein>
    <recommendedName>
        <fullName evidence="3">VWFA domain-containing protein</fullName>
    </recommendedName>
</protein>
<dbReference type="AlphaFoldDB" id="A2EIV1"/>
<reference evidence="1" key="1">
    <citation type="submission" date="2006-10" db="EMBL/GenBank/DDBJ databases">
        <authorList>
            <person name="Amadeo P."/>
            <person name="Zhao Q."/>
            <person name="Wortman J."/>
            <person name="Fraser-Liggett C."/>
            <person name="Carlton J."/>
        </authorList>
    </citation>
    <scope>NUCLEOTIDE SEQUENCE</scope>
    <source>
        <strain evidence="1">G3</strain>
    </source>
</reference>
<dbReference type="SMR" id="A2EIV1"/>
<dbReference type="VEuPathDB" id="TrichDB:TVAG_419770"/>